<dbReference type="Proteomes" id="UP000887577">
    <property type="component" value="Unplaced"/>
</dbReference>
<keyword evidence="2" id="KW-0547">Nucleotide-binding</keyword>
<dbReference type="GO" id="GO:0005524">
    <property type="term" value="F:ATP binding"/>
    <property type="evidence" value="ECO:0007669"/>
    <property type="project" value="UniProtKB-KW"/>
</dbReference>
<reference evidence="5" key="1">
    <citation type="submission" date="2022-11" db="UniProtKB">
        <authorList>
            <consortium name="WormBaseParasite"/>
        </authorList>
    </citation>
    <scope>IDENTIFICATION</scope>
</reference>
<evidence type="ECO:0000256" key="3">
    <source>
        <dbReference type="ARBA" id="ARBA00022840"/>
    </source>
</evidence>
<comment type="similarity">
    <text evidence="1">Belongs to the heat shock protein 70 family.</text>
</comment>
<organism evidence="4 5">
    <name type="scientific">Panagrolaimus superbus</name>
    <dbReference type="NCBI Taxonomy" id="310955"/>
    <lineage>
        <taxon>Eukaryota</taxon>
        <taxon>Metazoa</taxon>
        <taxon>Ecdysozoa</taxon>
        <taxon>Nematoda</taxon>
        <taxon>Chromadorea</taxon>
        <taxon>Rhabditida</taxon>
        <taxon>Tylenchina</taxon>
        <taxon>Panagrolaimomorpha</taxon>
        <taxon>Panagrolaimoidea</taxon>
        <taxon>Panagrolaimidae</taxon>
        <taxon>Panagrolaimus</taxon>
    </lineage>
</organism>
<dbReference type="PROSITE" id="PS00329">
    <property type="entry name" value="HSP70_2"/>
    <property type="match status" value="1"/>
</dbReference>
<dbReference type="PRINTS" id="PR00301">
    <property type="entry name" value="HEATSHOCK70"/>
</dbReference>
<dbReference type="InterPro" id="IPR043129">
    <property type="entry name" value="ATPase_NBD"/>
</dbReference>
<evidence type="ECO:0000256" key="1">
    <source>
        <dbReference type="ARBA" id="ARBA00007381"/>
    </source>
</evidence>
<dbReference type="GO" id="GO:0006950">
    <property type="term" value="P:response to stress"/>
    <property type="evidence" value="ECO:0007669"/>
    <property type="project" value="UniProtKB-ARBA"/>
</dbReference>
<dbReference type="AlphaFoldDB" id="A0A914XWL9"/>
<dbReference type="GO" id="GO:0140662">
    <property type="term" value="F:ATP-dependent protein folding chaperone"/>
    <property type="evidence" value="ECO:0007669"/>
    <property type="project" value="InterPro"/>
</dbReference>
<dbReference type="SUPFAM" id="SSF53067">
    <property type="entry name" value="Actin-like ATPase domain"/>
    <property type="match status" value="2"/>
</dbReference>
<dbReference type="Pfam" id="PF00012">
    <property type="entry name" value="HSP70"/>
    <property type="match status" value="1"/>
</dbReference>
<evidence type="ECO:0000313" key="5">
    <source>
        <dbReference type="WBParaSite" id="PSU_v2.g10161.t1"/>
    </source>
</evidence>
<dbReference type="Gene3D" id="3.30.30.30">
    <property type="match status" value="1"/>
</dbReference>
<protein>
    <submittedName>
        <fullName evidence="5">Heat shock protein 70</fullName>
    </submittedName>
</protein>
<keyword evidence="4" id="KW-1185">Reference proteome</keyword>
<name>A0A914XWL9_9BILA</name>
<dbReference type="InterPro" id="IPR013126">
    <property type="entry name" value="Hsp_70_fam"/>
</dbReference>
<evidence type="ECO:0000313" key="4">
    <source>
        <dbReference type="Proteomes" id="UP000887577"/>
    </source>
</evidence>
<dbReference type="Gene3D" id="3.30.420.40">
    <property type="match status" value="2"/>
</dbReference>
<proteinExistence type="inferred from homology"/>
<dbReference type="WBParaSite" id="PSU_v2.g10161.t1">
    <property type="protein sequence ID" value="PSU_v2.g10161.t1"/>
    <property type="gene ID" value="PSU_v2.g10161"/>
</dbReference>
<evidence type="ECO:0000256" key="2">
    <source>
        <dbReference type="ARBA" id="ARBA00022741"/>
    </source>
</evidence>
<dbReference type="Gene3D" id="3.90.640.10">
    <property type="entry name" value="Actin, Chain A, domain 4"/>
    <property type="match status" value="1"/>
</dbReference>
<accession>A0A914XWL9</accession>
<dbReference type="InterPro" id="IPR018181">
    <property type="entry name" value="Heat_shock_70_CS"/>
</dbReference>
<keyword evidence="3" id="KW-0067">ATP-binding</keyword>
<dbReference type="PANTHER" id="PTHR19375">
    <property type="entry name" value="HEAT SHOCK PROTEIN 70KDA"/>
    <property type="match status" value="1"/>
</dbReference>
<sequence>MTEKKEIPFGVDFGSWNICGAVWWNEKVEVVANELGSRTTPSYQYFDGIESFVGKTAKEKTGTNPKNVYYDSKRILAQKVTDPLIKKFKSEWTFDLKGNRAKKNQCEYIVNDTSKPLSAISVSGAILKNIKETAEKRFGQSIEKAVITVPAYFSTEQKKATQEAATYANLNVIRIITEPTAAAIAYGLEQHKYRDGEKLFVFDLGGGTFDVTIMTISKQCFKSLVVRGDFHLGGRDFDHLINEWIKQKLIMEGVNVEKLHQKKKYKMMIQAQAVKEALSVSQETP</sequence>